<reference evidence="7" key="1">
    <citation type="submission" date="2023-08" db="EMBL/GenBank/DDBJ databases">
        <authorList>
            <person name="Alioto T."/>
            <person name="Alioto T."/>
            <person name="Gomez Garrido J."/>
        </authorList>
    </citation>
    <scope>NUCLEOTIDE SEQUENCE</scope>
</reference>
<dbReference type="Pfam" id="PF12937">
    <property type="entry name" value="F-box-like"/>
    <property type="match status" value="1"/>
</dbReference>
<evidence type="ECO:0000256" key="5">
    <source>
        <dbReference type="SAM" id="MobiDB-lite"/>
    </source>
</evidence>
<accession>A0AA36AZF2</accession>
<feature type="compositionally biased region" description="Basic residues" evidence="5">
    <location>
        <begin position="1"/>
        <end position="11"/>
    </location>
</feature>
<dbReference type="GO" id="GO:0003677">
    <property type="term" value="F:DNA binding"/>
    <property type="evidence" value="ECO:0007669"/>
    <property type="project" value="InterPro"/>
</dbReference>
<sequence>MSRLGLRKARNRTYLSESSPSTSNHTLPTETAGQCLGPNNNNNQKRGCTDMNDGLDPNVSQSNSAFTGNRESKLTDKFTGFTKASQLIGLNAPRPQNIEKSKDPLVKDVTIAHANPISETKQTANPISETKQTANPISETKQTVSTNHAFKICNSYSGKSKILMTTSQCFDYQNTEEGSKALVNPFSVLSKAGNINKFLQPRKQTRKKKNHQIENQSSLLQFYSSSPKKTVVPRENPNPSQVPPSDPSVNDDSKRIGSSHPVATTVKKSSEDRRSTNVRKRKRPPYRIQSAAIVLSDSDDGEGNNNNTSSACNFAEKHYGLFGDSCDDILEKVNFFDRLPEELKRIIFCQLPARDLFYTCPQVCTDWNRVINKTKFMPSKLLYYKVRKNAKRNQQNKFRQQLHKNGFTDPVSFLPHFIRYMKQHSCYQNFLPCLYQHPCYEKALFLMKTQFQDCMVDKKPNPWSMVTLMCILCATVNECHLLVKSLLCSDYGALDILLDNVYSIALHLYGMTCIAANKLWNAVHYRLFYSLYLYENSSCVTVAQMSKNTSVGEKQQTIVRYCDGKNKLRLTNEQLQIVNHNVKPGEIINIIAFAGTGKSSTLVRYTQMRPGVKFLLIVYNKSVCEHAKTVFPPNVHCMTGHGLAFKKRGIKYAINQKLHPGTPKVRDVESALPCVNNKSHTLRARMVLFILEKFLTSKDPKITNEHISDFMNTTTYIETFQGNVDPEECLKDAQQYWDKMIDIDETTVKMTHDGYLKLFQLSRPKLGSYDVILVDEAQDLTPAIADILLSQPQAKILVGDPNQQIYAFRGAINAMQSIEANQIFYLTQSFRFGPEIAFAANCFLQRSCRCKEILVGGTNKSTIKGETIGQLAYIARCNFTLFSEAVQLGYNKKPRIKMAFVGGTTGFGFNVLRDIHSLLVGERPVKASQNKPSFVARFSSFHALKRYAEHSCDYELLGQIQIAQTYAIHLPKILDFFQESEIKEVRDAEIVFTTAHKSKGLEFDTVKILDDFNLDTQDERNLFYVAITRAKYSLYLTDYLCHLIDEFSGSRLQVVMSDGLETCGKSLVCGMCGSVVKQKRKKTDIFLSRETVNTMSHTYEGGIICKQCVSNMEPTLAFLCKETETTQ</sequence>
<evidence type="ECO:0000313" key="7">
    <source>
        <dbReference type="EMBL" id="CAI9723752.1"/>
    </source>
</evidence>
<gene>
    <name evidence="7" type="ORF">OCTVUL_1B013934</name>
</gene>
<dbReference type="InterPro" id="IPR000212">
    <property type="entry name" value="DNA_helicase_UvrD/REP"/>
</dbReference>
<keyword evidence="3" id="KW-0347">Helicase</keyword>
<dbReference type="Pfam" id="PF00580">
    <property type="entry name" value="UvrD-helicase"/>
    <property type="match status" value="1"/>
</dbReference>
<keyword evidence="8" id="KW-1185">Reference proteome</keyword>
<dbReference type="GO" id="GO:0016787">
    <property type="term" value="F:hydrolase activity"/>
    <property type="evidence" value="ECO:0007669"/>
    <property type="project" value="UniProtKB-KW"/>
</dbReference>
<dbReference type="GO" id="GO:0005634">
    <property type="term" value="C:nucleus"/>
    <property type="evidence" value="ECO:0007669"/>
    <property type="project" value="TreeGrafter"/>
</dbReference>
<protein>
    <submittedName>
        <fullName evidence="7">F-box DNA helicase 1-like</fullName>
    </submittedName>
</protein>
<proteinExistence type="predicted"/>
<keyword evidence="2" id="KW-0378">Hydrolase</keyword>
<name>A0AA36AZF2_OCTVU</name>
<dbReference type="InterPro" id="IPR036047">
    <property type="entry name" value="F-box-like_dom_sf"/>
</dbReference>
<dbReference type="PANTHER" id="PTHR11070">
    <property type="entry name" value="UVRD / RECB / PCRA DNA HELICASE FAMILY MEMBER"/>
    <property type="match status" value="1"/>
</dbReference>
<dbReference type="GO" id="GO:0000724">
    <property type="term" value="P:double-strand break repair via homologous recombination"/>
    <property type="evidence" value="ECO:0007669"/>
    <property type="project" value="TreeGrafter"/>
</dbReference>
<evidence type="ECO:0000256" key="3">
    <source>
        <dbReference type="ARBA" id="ARBA00022806"/>
    </source>
</evidence>
<dbReference type="GO" id="GO:0031297">
    <property type="term" value="P:replication fork processing"/>
    <property type="evidence" value="ECO:0007669"/>
    <property type="project" value="TreeGrafter"/>
</dbReference>
<dbReference type="SUPFAM" id="SSF52540">
    <property type="entry name" value="P-loop containing nucleoside triphosphate hydrolases"/>
    <property type="match status" value="1"/>
</dbReference>
<dbReference type="Proteomes" id="UP001162480">
    <property type="component" value="Chromosome 6"/>
</dbReference>
<dbReference type="AlphaFoldDB" id="A0AA36AZF2"/>
<feature type="compositionally biased region" description="Polar residues" evidence="5">
    <location>
        <begin position="13"/>
        <end position="46"/>
    </location>
</feature>
<organism evidence="7 8">
    <name type="scientific">Octopus vulgaris</name>
    <name type="common">Common octopus</name>
    <dbReference type="NCBI Taxonomy" id="6645"/>
    <lineage>
        <taxon>Eukaryota</taxon>
        <taxon>Metazoa</taxon>
        <taxon>Spiralia</taxon>
        <taxon>Lophotrochozoa</taxon>
        <taxon>Mollusca</taxon>
        <taxon>Cephalopoda</taxon>
        <taxon>Coleoidea</taxon>
        <taxon>Octopodiformes</taxon>
        <taxon>Octopoda</taxon>
        <taxon>Incirrata</taxon>
        <taxon>Octopodidae</taxon>
        <taxon>Octopus</taxon>
    </lineage>
</organism>
<dbReference type="Gene3D" id="1.20.1280.50">
    <property type="match status" value="1"/>
</dbReference>
<keyword evidence="4" id="KW-0067">ATP-binding</keyword>
<evidence type="ECO:0000313" key="8">
    <source>
        <dbReference type="Proteomes" id="UP001162480"/>
    </source>
</evidence>
<feature type="compositionally biased region" description="Polar residues" evidence="5">
    <location>
        <begin position="213"/>
        <end position="228"/>
    </location>
</feature>
<dbReference type="InterPro" id="IPR001810">
    <property type="entry name" value="F-box_dom"/>
</dbReference>
<dbReference type="EMBL" id="OX597819">
    <property type="protein sequence ID" value="CAI9723752.1"/>
    <property type="molecule type" value="Genomic_DNA"/>
</dbReference>
<dbReference type="InterPro" id="IPR027785">
    <property type="entry name" value="UvrD-like_helicase_C"/>
</dbReference>
<dbReference type="SUPFAM" id="SSF81383">
    <property type="entry name" value="F-box domain"/>
    <property type="match status" value="1"/>
</dbReference>
<feature type="region of interest" description="Disordered" evidence="5">
    <location>
        <begin position="201"/>
        <end position="283"/>
    </location>
</feature>
<dbReference type="Gene3D" id="3.40.50.300">
    <property type="entry name" value="P-loop containing nucleotide triphosphate hydrolases"/>
    <property type="match status" value="2"/>
</dbReference>
<dbReference type="PROSITE" id="PS50181">
    <property type="entry name" value="FBOX"/>
    <property type="match status" value="1"/>
</dbReference>
<feature type="domain" description="F-box" evidence="6">
    <location>
        <begin position="333"/>
        <end position="386"/>
    </location>
</feature>
<dbReference type="GO" id="GO:0005524">
    <property type="term" value="F:ATP binding"/>
    <property type="evidence" value="ECO:0007669"/>
    <property type="project" value="UniProtKB-KW"/>
</dbReference>
<dbReference type="Pfam" id="PF13538">
    <property type="entry name" value="UvrD_C_2"/>
    <property type="match status" value="1"/>
</dbReference>
<dbReference type="PANTHER" id="PTHR11070:SF30">
    <property type="entry name" value="F-BOX DNA HELICASE 1"/>
    <property type="match status" value="1"/>
</dbReference>
<evidence type="ECO:0000256" key="4">
    <source>
        <dbReference type="ARBA" id="ARBA00022840"/>
    </source>
</evidence>
<dbReference type="InterPro" id="IPR014016">
    <property type="entry name" value="UvrD-like_ATP-bd"/>
</dbReference>
<dbReference type="GO" id="GO:0043138">
    <property type="term" value="F:3'-5' DNA helicase activity"/>
    <property type="evidence" value="ECO:0007669"/>
    <property type="project" value="TreeGrafter"/>
</dbReference>
<evidence type="ECO:0000256" key="2">
    <source>
        <dbReference type="ARBA" id="ARBA00022801"/>
    </source>
</evidence>
<evidence type="ECO:0000256" key="1">
    <source>
        <dbReference type="ARBA" id="ARBA00022741"/>
    </source>
</evidence>
<keyword evidence="1" id="KW-0547">Nucleotide-binding</keyword>
<dbReference type="InterPro" id="IPR027417">
    <property type="entry name" value="P-loop_NTPase"/>
</dbReference>
<evidence type="ECO:0000259" key="6">
    <source>
        <dbReference type="PROSITE" id="PS50181"/>
    </source>
</evidence>
<feature type="region of interest" description="Disordered" evidence="5">
    <location>
        <begin position="1"/>
        <end position="52"/>
    </location>
</feature>